<accession>A0A8J3F8K5</accession>
<reference evidence="10" key="1">
    <citation type="journal article" date="2014" name="Int. J. Syst. Evol. Microbiol.">
        <title>Complete genome sequence of Corynebacterium casei LMG S-19264T (=DSM 44701T), isolated from a smear-ripened cheese.</title>
        <authorList>
            <consortium name="US DOE Joint Genome Institute (JGI-PGF)"/>
            <person name="Walter F."/>
            <person name="Albersmeier A."/>
            <person name="Kalinowski J."/>
            <person name="Ruckert C."/>
        </authorList>
    </citation>
    <scope>NUCLEOTIDE SEQUENCE</scope>
    <source>
        <strain evidence="10">JCM 3090</strain>
    </source>
</reference>
<dbReference type="AlphaFoldDB" id="A0A8J3F8K5"/>
<evidence type="ECO:0000256" key="3">
    <source>
        <dbReference type="ARBA" id="ARBA00022723"/>
    </source>
</evidence>
<dbReference type="Pfam" id="PF06508">
    <property type="entry name" value="QueC"/>
    <property type="match status" value="1"/>
</dbReference>
<dbReference type="PANTHER" id="PTHR42914:SF1">
    <property type="entry name" value="7-CYANO-7-DEAZAGUANINE SYNTHASE"/>
    <property type="match status" value="1"/>
</dbReference>
<evidence type="ECO:0000256" key="6">
    <source>
        <dbReference type="ARBA" id="ARBA00022840"/>
    </source>
</evidence>
<dbReference type="GO" id="GO:0016874">
    <property type="term" value="F:ligase activity"/>
    <property type="evidence" value="ECO:0007669"/>
    <property type="project" value="UniProtKB-KW"/>
</dbReference>
<evidence type="ECO:0000256" key="1">
    <source>
        <dbReference type="ARBA" id="ARBA00005061"/>
    </source>
</evidence>
<evidence type="ECO:0000256" key="2">
    <source>
        <dbReference type="ARBA" id="ARBA00022598"/>
    </source>
</evidence>
<dbReference type="Gene3D" id="3.40.50.620">
    <property type="entry name" value="HUPs"/>
    <property type="match status" value="1"/>
</dbReference>
<dbReference type="RefSeq" id="WP_189168455.1">
    <property type="nucleotide sequence ID" value="NZ_BMQB01000001.1"/>
</dbReference>
<dbReference type="InterPro" id="IPR018317">
    <property type="entry name" value="QueC"/>
</dbReference>
<evidence type="ECO:0000313" key="10">
    <source>
        <dbReference type="EMBL" id="GGJ79144.1"/>
    </source>
</evidence>
<sequence>MSRSYPESRVGQRHRVELECAAAIAATLDAAHYVVNLTPLGTLTHGAVRVPDPDASMAATVVPGRNALLLDLAVSAAVGCGADAVVYGAHAGDHPIHPDCPPEWFAPYREMVRLGIQGVACADFEVLAPFLAWSEADIVRLGAVLGVPFRRTWSCRRGGSVHCGTCGTCVERQEAFAGAGIVDPTTYAAPAGRVG</sequence>
<keyword evidence="6" id="KW-0067">ATP-binding</keyword>
<gene>
    <name evidence="10" type="primary">queC</name>
    <name evidence="10" type="ORF">GCM10010123_06350</name>
</gene>
<protein>
    <recommendedName>
        <fullName evidence="8">7-cyano-7-deazaguanine synthase</fullName>
        <ecNumber evidence="8">6.3.4.20</ecNumber>
    </recommendedName>
</protein>
<organism evidence="10 11">
    <name type="scientific">Pilimelia anulata</name>
    <dbReference type="NCBI Taxonomy" id="53371"/>
    <lineage>
        <taxon>Bacteria</taxon>
        <taxon>Bacillati</taxon>
        <taxon>Actinomycetota</taxon>
        <taxon>Actinomycetes</taxon>
        <taxon>Micromonosporales</taxon>
        <taxon>Micromonosporaceae</taxon>
        <taxon>Pilimelia</taxon>
    </lineage>
</organism>
<reference evidence="10" key="2">
    <citation type="submission" date="2020-09" db="EMBL/GenBank/DDBJ databases">
        <authorList>
            <person name="Sun Q."/>
            <person name="Ohkuma M."/>
        </authorList>
    </citation>
    <scope>NUCLEOTIDE SEQUENCE</scope>
    <source>
        <strain evidence="10">JCM 3090</strain>
    </source>
</reference>
<dbReference type="PANTHER" id="PTHR42914">
    <property type="entry name" value="7-CYANO-7-DEAZAGUANINE SYNTHASE"/>
    <property type="match status" value="1"/>
</dbReference>
<comment type="catalytic activity">
    <reaction evidence="9">
        <text>7-carboxy-7-carbaguanine + NH4(+) + 2 ATP = 7-cyano-7-carbaguanine + 2 AMP + 2 diphosphate + 2 H(+)</text>
        <dbReference type="Rhea" id="RHEA:27982"/>
        <dbReference type="ChEBI" id="CHEBI:15378"/>
        <dbReference type="ChEBI" id="CHEBI:28938"/>
        <dbReference type="ChEBI" id="CHEBI:30616"/>
        <dbReference type="ChEBI" id="CHEBI:33019"/>
        <dbReference type="ChEBI" id="CHEBI:45075"/>
        <dbReference type="ChEBI" id="CHEBI:61036"/>
        <dbReference type="ChEBI" id="CHEBI:456215"/>
        <dbReference type="EC" id="6.3.4.20"/>
    </reaction>
</comment>
<dbReference type="Proteomes" id="UP000649739">
    <property type="component" value="Unassembled WGS sequence"/>
</dbReference>
<evidence type="ECO:0000256" key="5">
    <source>
        <dbReference type="ARBA" id="ARBA00022833"/>
    </source>
</evidence>
<dbReference type="EMBL" id="BMQB01000001">
    <property type="protein sequence ID" value="GGJ79144.1"/>
    <property type="molecule type" value="Genomic_DNA"/>
</dbReference>
<dbReference type="GO" id="GO:0046872">
    <property type="term" value="F:metal ion binding"/>
    <property type="evidence" value="ECO:0007669"/>
    <property type="project" value="UniProtKB-KW"/>
</dbReference>
<keyword evidence="5" id="KW-0862">Zinc</keyword>
<dbReference type="PIRSF" id="PIRSF006293">
    <property type="entry name" value="ExsB"/>
    <property type="match status" value="1"/>
</dbReference>
<keyword evidence="4" id="KW-0547">Nucleotide-binding</keyword>
<name>A0A8J3F8K5_9ACTN</name>
<evidence type="ECO:0000256" key="9">
    <source>
        <dbReference type="ARBA" id="ARBA00047890"/>
    </source>
</evidence>
<evidence type="ECO:0000256" key="7">
    <source>
        <dbReference type="ARBA" id="ARBA00037993"/>
    </source>
</evidence>
<keyword evidence="3" id="KW-0479">Metal-binding</keyword>
<evidence type="ECO:0000313" key="11">
    <source>
        <dbReference type="Proteomes" id="UP000649739"/>
    </source>
</evidence>
<comment type="pathway">
    <text evidence="1">Purine metabolism; 7-cyano-7-deazaguanine biosynthesis.</text>
</comment>
<comment type="caution">
    <text evidence="10">The sequence shown here is derived from an EMBL/GenBank/DDBJ whole genome shotgun (WGS) entry which is preliminary data.</text>
</comment>
<comment type="similarity">
    <text evidence="7">Belongs to the QueC family.</text>
</comment>
<dbReference type="InterPro" id="IPR014729">
    <property type="entry name" value="Rossmann-like_a/b/a_fold"/>
</dbReference>
<dbReference type="SUPFAM" id="SSF52402">
    <property type="entry name" value="Adenine nucleotide alpha hydrolases-like"/>
    <property type="match status" value="1"/>
</dbReference>
<keyword evidence="11" id="KW-1185">Reference proteome</keyword>
<keyword evidence="2" id="KW-0436">Ligase</keyword>
<dbReference type="EC" id="6.3.4.20" evidence="8"/>
<dbReference type="GO" id="GO:0005524">
    <property type="term" value="F:ATP binding"/>
    <property type="evidence" value="ECO:0007669"/>
    <property type="project" value="UniProtKB-KW"/>
</dbReference>
<proteinExistence type="inferred from homology"/>
<evidence type="ECO:0000256" key="4">
    <source>
        <dbReference type="ARBA" id="ARBA00022741"/>
    </source>
</evidence>
<evidence type="ECO:0000256" key="8">
    <source>
        <dbReference type="ARBA" id="ARBA00039149"/>
    </source>
</evidence>